<accession>A0A158J2P7</accession>
<protein>
    <submittedName>
        <fullName evidence="1">Uncharacterized protein</fullName>
    </submittedName>
</protein>
<dbReference type="EMBL" id="FCON02000032">
    <property type="protein sequence ID" value="SAL62600.1"/>
    <property type="molecule type" value="Genomic_DNA"/>
</dbReference>
<name>A0A158J2P7_9BURK</name>
<organism evidence="1 2">
    <name type="scientific">Caballeronia choica</name>
    <dbReference type="NCBI Taxonomy" id="326476"/>
    <lineage>
        <taxon>Bacteria</taxon>
        <taxon>Pseudomonadati</taxon>
        <taxon>Pseudomonadota</taxon>
        <taxon>Betaproteobacteria</taxon>
        <taxon>Burkholderiales</taxon>
        <taxon>Burkholderiaceae</taxon>
        <taxon>Caballeronia</taxon>
    </lineage>
</organism>
<evidence type="ECO:0000313" key="2">
    <source>
        <dbReference type="Proteomes" id="UP000054770"/>
    </source>
</evidence>
<dbReference type="AlphaFoldDB" id="A0A158J2P7"/>
<comment type="caution">
    <text evidence="1">The sequence shown here is derived from an EMBL/GenBank/DDBJ whole genome shotgun (WGS) entry which is preliminary data.</text>
</comment>
<dbReference type="Proteomes" id="UP000054770">
    <property type="component" value="Unassembled WGS sequence"/>
</dbReference>
<gene>
    <name evidence="1" type="ORF">AWB68_03309</name>
</gene>
<reference evidence="1" key="1">
    <citation type="submission" date="2016-01" db="EMBL/GenBank/DDBJ databases">
        <authorList>
            <person name="Peeters C."/>
        </authorList>
    </citation>
    <scope>NUCLEOTIDE SEQUENCE [LARGE SCALE GENOMIC DNA]</scope>
    <source>
        <strain evidence="1">LMG 22940</strain>
    </source>
</reference>
<keyword evidence="2" id="KW-1185">Reference proteome</keyword>
<evidence type="ECO:0000313" key="1">
    <source>
        <dbReference type="EMBL" id="SAL62600.1"/>
    </source>
</evidence>
<proteinExistence type="predicted"/>
<sequence>MVAVRVEKAPGRKHGHTAGIENLLIRVISLYANDRILGFISNEHYVATTKFRRTAGQSRTELS</sequence>